<dbReference type="GO" id="GO:0006261">
    <property type="term" value="P:DNA-templated DNA replication"/>
    <property type="evidence" value="ECO:0007669"/>
    <property type="project" value="InterPro"/>
</dbReference>
<dbReference type="EMBL" id="SFCI01000065">
    <property type="protein sequence ID" value="TFY82947.1"/>
    <property type="molecule type" value="Genomic_DNA"/>
</dbReference>
<dbReference type="Proteomes" id="UP000298061">
    <property type="component" value="Unassembled WGS sequence"/>
</dbReference>
<dbReference type="InterPro" id="IPR007185">
    <property type="entry name" value="DNA_pol_a/d/e_bsu"/>
</dbReference>
<evidence type="ECO:0000256" key="3">
    <source>
        <dbReference type="ARBA" id="ARBA00016011"/>
    </source>
</evidence>
<keyword evidence="10" id="KW-1185">Reference proteome</keyword>
<feature type="domain" description="DNA polymerase alpha/delta/epsilon subunit B" evidence="8">
    <location>
        <begin position="233"/>
        <end position="384"/>
    </location>
</feature>
<dbReference type="Gene3D" id="3.60.21.60">
    <property type="match status" value="1"/>
</dbReference>
<dbReference type="GO" id="GO:0008622">
    <property type="term" value="C:epsilon DNA polymerase complex"/>
    <property type="evidence" value="ECO:0007669"/>
    <property type="project" value="InterPro"/>
</dbReference>
<evidence type="ECO:0000313" key="10">
    <source>
        <dbReference type="Proteomes" id="UP000298061"/>
    </source>
</evidence>
<reference evidence="9 10" key="1">
    <citation type="submission" date="2019-02" db="EMBL/GenBank/DDBJ databases">
        <title>Genome sequencing of the rare red list fungi Hericium alpestre (H. flagellum).</title>
        <authorList>
            <person name="Buettner E."/>
            <person name="Kellner H."/>
        </authorList>
    </citation>
    <scope>NUCLEOTIDE SEQUENCE [LARGE SCALE GENOMIC DNA]</scope>
    <source>
        <strain evidence="9 10">DSM 108284</strain>
    </source>
</reference>
<dbReference type="PANTHER" id="PTHR12708:SF0">
    <property type="entry name" value="DNA POLYMERASE EPSILON SUBUNIT 2"/>
    <property type="match status" value="1"/>
</dbReference>
<dbReference type="Pfam" id="PF04042">
    <property type="entry name" value="DNA_pol_E_B"/>
    <property type="match status" value="1"/>
</dbReference>
<dbReference type="PANTHER" id="PTHR12708">
    <property type="entry name" value="DNA POLYMERASE EPSILON SUBUNIT B"/>
    <property type="match status" value="1"/>
</dbReference>
<keyword evidence="4" id="KW-0235">DNA replication</keyword>
<evidence type="ECO:0000256" key="6">
    <source>
        <dbReference type="ARBA" id="ARBA00023242"/>
    </source>
</evidence>
<comment type="caution">
    <text evidence="9">The sequence shown here is derived from an EMBL/GenBank/DDBJ whole genome shotgun (WGS) entry which is preliminary data.</text>
</comment>
<organism evidence="9 10">
    <name type="scientific">Hericium alpestre</name>
    <dbReference type="NCBI Taxonomy" id="135208"/>
    <lineage>
        <taxon>Eukaryota</taxon>
        <taxon>Fungi</taxon>
        <taxon>Dikarya</taxon>
        <taxon>Basidiomycota</taxon>
        <taxon>Agaricomycotina</taxon>
        <taxon>Agaricomycetes</taxon>
        <taxon>Russulales</taxon>
        <taxon>Hericiaceae</taxon>
        <taxon>Hericium</taxon>
    </lineage>
</organism>
<keyword evidence="5" id="KW-0238">DNA-binding</keyword>
<gene>
    <name evidence="9" type="ORF">EWM64_g1062</name>
</gene>
<evidence type="ECO:0000256" key="1">
    <source>
        <dbReference type="ARBA" id="ARBA00004123"/>
    </source>
</evidence>
<dbReference type="STRING" id="135208.A0A4Z0A9D1"/>
<keyword evidence="6" id="KW-0539">Nucleus</keyword>
<dbReference type="OrthoDB" id="10254730at2759"/>
<evidence type="ECO:0000256" key="2">
    <source>
        <dbReference type="ARBA" id="ARBA00009560"/>
    </source>
</evidence>
<evidence type="ECO:0000256" key="5">
    <source>
        <dbReference type="ARBA" id="ARBA00023125"/>
    </source>
</evidence>
<evidence type="ECO:0000256" key="4">
    <source>
        <dbReference type="ARBA" id="ARBA00022705"/>
    </source>
</evidence>
<dbReference type="InterPro" id="IPR016266">
    <property type="entry name" value="POLE2"/>
</dbReference>
<comment type="subcellular location">
    <subcellularLocation>
        <location evidence="1">Nucleus</location>
    </subcellularLocation>
</comment>
<proteinExistence type="inferred from homology"/>
<evidence type="ECO:0000313" key="9">
    <source>
        <dbReference type="EMBL" id="TFY82947.1"/>
    </source>
</evidence>
<dbReference type="GO" id="GO:0003677">
    <property type="term" value="F:DNA binding"/>
    <property type="evidence" value="ECO:0007669"/>
    <property type="project" value="UniProtKB-KW"/>
</dbReference>
<evidence type="ECO:0000256" key="7">
    <source>
        <dbReference type="ARBA" id="ARBA00032930"/>
    </source>
</evidence>
<comment type="similarity">
    <text evidence="2">Belongs to the DNA polymerase epsilon subunit B family.</text>
</comment>
<protein>
    <recommendedName>
        <fullName evidence="3">DNA polymerase epsilon subunit B</fullName>
    </recommendedName>
    <alternativeName>
        <fullName evidence="7">DNA polymerase II subunit 2</fullName>
    </alternativeName>
</protein>
<sequence length="408" mass="46030">MKVSLSVLKRVYEALQDAGEHGYGSQRDDGPLDPEKHLFFINAFEMPLWNWSVERGAFEKASHAPSALGTAESRVWAIRNRLNIIKQTILRNEHFTPSTLPTRDREHLLTIRSTKQLLGRAGERFLLFGMLSHSKEGKLCIEDQDGVVELDFTLLDQPSEGLFTEGSFVLIEGDYTEDATFVVIAVGHPPCESRETARSIYGHVDFLGQGATTPEDDAKYTIRIQEDFAGINFFFLSDVWLDHPDTLRGLGKIFDNCIENSFIPKVMVLCGNFTSRGIAQGNSRDISRYQEGFDALADLISSYPLITQNTHFVLVPGPLDLAVNSILPRRPLLSSFTSRLRSKVPKIHFASNPCRIKFFAQEIVIFREDMMARMLRNLVGVKPSVRNEDLKRYVRPFSPCEGTADENV</sequence>
<dbReference type="AlphaFoldDB" id="A0A4Z0A9D1"/>
<evidence type="ECO:0000259" key="8">
    <source>
        <dbReference type="Pfam" id="PF04042"/>
    </source>
</evidence>
<dbReference type="GO" id="GO:0042276">
    <property type="term" value="P:error-prone translesion synthesis"/>
    <property type="evidence" value="ECO:0007669"/>
    <property type="project" value="TreeGrafter"/>
</dbReference>
<accession>A0A4Z0A9D1</accession>
<name>A0A4Z0A9D1_9AGAM</name>